<dbReference type="RefSeq" id="WP_044360121.1">
    <property type="nucleotide sequence ID" value="NZ_JXWY01000033.1"/>
</dbReference>
<dbReference type="Pfam" id="PF00962">
    <property type="entry name" value="A_deaminase"/>
    <property type="match status" value="1"/>
</dbReference>
<dbReference type="Proteomes" id="UP000254100">
    <property type="component" value="Unassembled WGS sequence"/>
</dbReference>
<evidence type="ECO:0000256" key="5">
    <source>
        <dbReference type="ARBA" id="ARBA00022801"/>
    </source>
</evidence>
<dbReference type="STRING" id="569857.TP70_05265"/>
<evidence type="ECO:0000259" key="7">
    <source>
        <dbReference type="Pfam" id="PF00962"/>
    </source>
</evidence>
<dbReference type="EMBL" id="JXWY01000033">
    <property type="protein sequence ID" value="KIX90888.1"/>
    <property type="molecule type" value="Genomic_DNA"/>
</dbReference>
<dbReference type="GO" id="GO:0005829">
    <property type="term" value="C:cytosol"/>
    <property type="evidence" value="ECO:0007669"/>
    <property type="project" value="TreeGrafter"/>
</dbReference>
<organism evidence="9 11">
    <name type="scientific">Staphylococcus microti</name>
    <dbReference type="NCBI Taxonomy" id="569857"/>
    <lineage>
        <taxon>Bacteria</taxon>
        <taxon>Bacillati</taxon>
        <taxon>Bacillota</taxon>
        <taxon>Bacilli</taxon>
        <taxon>Bacillales</taxon>
        <taxon>Staphylococcaceae</taxon>
        <taxon>Staphylococcus</taxon>
    </lineage>
</organism>
<dbReference type="GO" id="GO:0004000">
    <property type="term" value="F:adenosine deaminase activity"/>
    <property type="evidence" value="ECO:0007669"/>
    <property type="project" value="UniProtKB-ARBA"/>
</dbReference>
<evidence type="ECO:0000256" key="3">
    <source>
        <dbReference type="ARBA" id="ARBA00012784"/>
    </source>
</evidence>
<dbReference type="Proteomes" id="UP000032366">
    <property type="component" value="Unassembled WGS sequence"/>
</dbReference>
<dbReference type="GO" id="GO:0043103">
    <property type="term" value="P:hypoxanthine salvage"/>
    <property type="evidence" value="ECO:0007669"/>
    <property type="project" value="TreeGrafter"/>
</dbReference>
<dbReference type="EC" id="3.5.4.4" evidence="3"/>
<dbReference type="GO" id="GO:0046872">
    <property type="term" value="F:metal ion binding"/>
    <property type="evidence" value="ECO:0007669"/>
    <property type="project" value="UniProtKB-KW"/>
</dbReference>
<keyword evidence="6" id="KW-0862">Zinc</keyword>
<dbReference type="EMBL" id="UHDT01000001">
    <property type="protein sequence ID" value="SUM58542.1"/>
    <property type="molecule type" value="Genomic_DNA"/>
</dbReference>
<dbReference type="PANTHER" id="PTHR11409">
    <property type="entry name" value="ADENOSINE DEAMINASE"/>
    <property type="match status" value="1"/>
</dbReference>
<sequence length="329" mass="36911">MNRTVREIPKIELHCHLDGSVSPEYLATQAEEQNIALDMEKTSVDDDCQSLVEYLGCFDEILKVMQTEKSLIDSVVDVAAQAHRDGIKYIELRFAPKFHLDKGLSLLDVISATVQGAMKAEAQYSVVVRLLVCGMKHHSNAENIEVFRYLHEQPSLQKYVVGVDLAGGEEDDAMYEFAECIAYAKAHKLNITLHAGECGCNKNVYDAIKLGAKRIGHGVSSLKDTELLSKLKREDVLLEICPCSNLQTKAIQNINDIDIPLLKQLDVPFLINTDNRGVTRTNLVKEYALLLDNQLLTLEDIPLINKKALKYAFVDSETKQQLIKTYFDV</sequence>
<name>A0A0D6XSS8_9STAP</name>
<accession>A0A0D6XSS8</accession>
<evidence type="ECO:0000256" key="1">
    <source>
        <dbReference type="ARBA" id="ARBA00001947"/>
    </source>
</evidence>
<protein>
    <recommendedName>
        <fullName evidence="3">adenosine deaminase</fullName>
        <ecNumber evidence="3">3.5.4.4</ecNumber>
    </recommendedName>
</protein>
<dbReference type="PANTHER" id="PTHR11409:SF43">
    <property type="entry name" value="ADENOSINE DEAMINASE"/>
    <property type="match status" value="1"/>
</dbReference>
<evidence type="ECO:0000256" key="2">
    <source>
        <dbReference type="ARBA" id="ARBA00006676"/>
    </source>
</evidence>
<keyword evidence="5 9" id="KW-0378">Hydrolase</keyword>
<reference evidence="9 11" key="2">
    <citation type="submission" date="2018-06" db="EMBL/GenBank/DDBJ databases">
        <authorList>
            <consortium name="Pathogen Informatics"/>
            <person name="Doyle S."/>
        </authorList>
    </citation>
    <scope>NUCLEOTIDE SEQUENCE [LARGE SCALE GENOMIC DNA]</scope>
    <source>
        <strain evidence="9 11">NCTC13832</strain>
    </source>
</reference>
<reference evidence="8 10" key="1">
    <citation type="submission" date="2015-01" db="EMBL/GenBank/DDBJ databases">
        <authorList>
            <person name="Guo J."/>
        </authorList>
    </citation>
    <scope>NUCLEOTIDE SEQUENCE [LARGE SCALE GENOMIC DNA]</scope>
    <source>
        <strain evidence="8 10">DSM 22147</strain>
    </source>
</reference>
<keyword evidence="10" id="KW-1185">Reference proteome</keyword>
<evidence type="ECO:0000313" key="10">
    <source>
        <dbReference type="Proteomes" id="UP000032366"/>
    </source>
</evidence>
<proteinExistence type="inferred from homology"/>
<dbReference type="InterPro" id="IPR032466">
    <property type="entry name" value="Metal_Hydrolase"/>
</dbReference>
<feature type="domain" description="Adenosine deaminase" evidence="7">
    <location>
        <begin position="9"/>
        <end position="324"/>
    </location>
</feature>
<dbReference type="AlphaFoldDB" id="A0A0D6XSS8"/>
<dbReference type="GO" id="GO:0046103">
    <property type="term" value="P:inosine biosynthetic process"/>
    <property type="evidence" value="ECO:0007669"/>
    <property type="project" value="TreeGrafter"/>
</dbReference>
<dbReference type="SUPFAM" id="SSF51556">
    <property type="entry name" value="Metallo-dependent hydrolases"/>
    <property type="match status" value="1"/>
</dbReference>
<dbReference type="OrthoDB" id="9779574at2"/>
<evidence type="ECO:0000313" key="11">
    <source>
        <dbReference type="Proteomes" id="UP000254100"/>
    </source>
</evidence>
<dbReference type="InterPro" id="IPR001365">
    <property type="entry name" value="A_deaminase_dom"/>
</dbReference>
<keyword evidence="4" id="KW-0479">Metal-binding</keyword>
<comment type="cofactor">
    <cofactor evidence="1">
        <name>Zn(2+)</name>
        <dbReference type="ChEBI" id="CHEBI:29105"/>
    </cofactor>
</comment>
<evidence type="ECO:0000313" key="8">
    <source>
        <dbReference type="EMBL" id="KIX90888.1"/>
    </source>
</evidence>
<gene>
    <name evidence="9" type="primary">add</name>
    <name evidence="9" type="ORF">NCTC13832_02295</name>
    <name evidence="8" type="ORF">TP70_05265</name>
</gene>
<evidence type="ECO:0000313" key="9">
    <source>
        <dbReference type="EMBL" id="SUM58542.1"/>
    </source>
</evidence>
<dbReference type="Gene3D" id="3.20.20.140">
    <property type="entry name" value="Metal-dependent hydrolases"/>
    <property type="match status" value="1"/>
</dbReference>
<comment type="similarity">
    <text evidence="2">Belongs to the metallo-dependent hydrolases superfamily. Adenosine and AMP deaminases family.</text>
</comment>
<dbReference type="GO" id="GO:0006154">
    <property type="term" value="P:adenosine catabolic process"/>
    <property type="evidence" value="ECO:0007669"/>
    <property type="project" value="TreeGrafter"/>
</dbReference>
<dbReference type="NCBIfam" id="TIGR01430">
    <property type="entry name" value="aden_deam"/>
    <property type="match status" value="1"/>
</dbReference>
<dbReference type="InterPro" id="IPR006330">
    <property type="entry name" value="Ado/ade_deaminase"/>
</dbReference>
<evidence type="ECO:0000256" key="4">
    <source>
        <dbReference type="ARBA" id="ARBA00022723"/>
    </source>
</evidence>
<evidence type="ECO:0000256" key="6">
    <source>
        <dbReference type="ARBA" id="ARBA00022833"/>
    </source>
</evidence>